<dbReference type="Proteomes" id="UP000008633">
    <property type="component" value="Chromosome"/>
</dbReference>
<reference evidence="1 2" key="1">
    <citation type="journal article" date="2011" name="Stand. Genomic Sci.">
        <title>Complete genome sequence of Nitratifractor salsuginis type strain (E9I37-1).</title>
        <authorList>
            <person name="Anderson I."/>
            <person name="Sikorski J."/>
            <person name="Zeytun A."/>
            <person name="Nolan M."/>
            <person name="Lapidus A."/>
            <person name="Lucas S."/>
            <person name="Hammon N."/>
            <person name="Deshpande S."/>
            <person name="Cheng J.F."/>
            <person name="Tapia R."/>
            <person name="Han C."/>
            <person name="Goodwin L."/>
            <person name="Pitluck S."/>
            <person name="Liolios K."/>
            <person name="Pagani I."/>
            <person name="Ivanova N."/>
            <person name="Huntemann M."/>
            <person name="Mavromatis K."/>
            <person name="Ovchinikova G."/>
            <person name="Pati A."/>
            <person name="Chen A."/>
            <person name="Palaniappan K."/>
            <person name="Land M."/>
            <person name="Hauser L."/>
            <person name="Brambilla E.M."/>
            <person name="Ngatchou-Djao O.D."/>
            <person name="Rohde M."/>
            <person name="Tindall B.J."/>
            <person name="Goker M."/>
            <person name="Detter J.C."/>
            <person name="Woyke T."/>
            <person name="Bristow J."/>
            <person name="Eisen J.A."/>
            <person name="Markowitz V."/>
            <person name="Hugenholtz P."/>
            <person name="Klenk H.P."/>
            <person name="Kyrpides N.C."/>
        </authorList>
    </citation>
    <scope>NUCLEOTIDE SEQUENCE [LARGE SCALE GENOMIC DNA]</scope>
    <source>
        <strain evidence="2">DSM 16511 / JCM 12458 / E9I37-1</strain>
    </source>
</reference>
<organism evidence="1 2">
    <name type="scientific">Nitratifractor salsuginis (strain DSM 16511 / JCM 12458 / E9I37-1)</name>
    <dbReference type="NCBI Taxonomy" id="749222"/>
    <lineage>
        <taxon>Bacteria</taxon>
        <taxon>Pseudomonadati</taxon>
        <taxon>Campylobacterota</taxon>
        <taxon>Epsilonproteobacteria</taxon>
        <taxon>Campylobacterales</taxon>
        <taxon>Sulfurovaceae</taxon>
        <taxon>Nitratifractor</taxon>
    </lineage>
</organism>
<dbReference type="KEGG" id="nsa:Nitsa_0736"/>
<dbReference type="EMBL" id="CP002452">
    <property type="protein sequence ID" value="ADV46003.1"/>
    <property type="molecule type" value="Genomic_DNA"/>
</dbReference>
<dbReference type="RefSeq" id="WP_013553697.1">
    <property type="nucleotide sequence ID" value="NC_014935.1"/>
</dbReference>
<evidence type="ECO:0000313" key="1">
    <source>
        <dbReference type="EMBL" id="ADV46003.1"/>
    </source>
</evidence>
<name>E6X1Z5_NITSE</name>
<reference evidence="2" key="2">
    <citation type="submission" date="2011-01" db="EMBL/GenBank/DDBJ databases">
        <title>The complete genome of Nitratifractor salsuginis DSM 16511.</title>
        <authorList>
            <consortium name="US DOE Joint Genome Institute (JGI-PGF)"/>
            <person name="Lucas S."/>
            <person name="Copeland A."/>
            <person name="Lapidus A."/>
            <person name="Bruce D."/>
            <person name="Goodwin L."/>
            <person name="Pitluck S."/>
            <person name="Kyrpides N."/>
            <person name="Mavromatis K."/>
            <person name="Ivanova N."/>
            <person name="Mikhailova N."/>
            <person name="Zeytun A."/>
            <person name="Detter J.C."/>
            <person name="Tapia R."/>
            <person name="Han C."/>
            <person name="Land M."/>
            <person name="Hauser L."/>
            <person name="Markowitz V."/>
            <person name="Cheng J.-F."/>
            <person name="Hugenholtz P."/>
            <person name="Woyke T."/>
            <person name="Wu D."/>
            <person name="Tindall B."/>
            <person name="Schuetze A."/>
            <person name="Brambilla E."/>
            <person name="Klenk H.-P."/>
            <person name="Eisen J.A."/>
        </authorList>
    </citation>
    <scope>NUCLEOTIDE SEQUENCE [LARGE SCALE GENOMIC DNA]</scope>
    <source>
        <strain evidence="2">DSM 16511 / JCM 12458 / E9I37-1</strain>
    </source>
</reference>
<accession>E6X1Z5</accession>
<gene>
    <name evidence="1" type="ordered locus">Nitsa_0736</name>
</gene>
<dbReference type="Pfam" id="PF05402">
    <property type="entry name" value="PqqD"/>
    <property type="match status" value="1"/>
</dbReference>
<sequence length="90" mass="10428">MDFSKKVIFPDSIFAQEVDGEMVLLDMNTENYFGLDSVASDIWKLLQEGKTIGETYEALLEIYEVDPETLRKDLETFIDNLLENRLAFIE</sequence>
<keyword evidence="2" id="KW-1185">Reference proteome</keyword>
<dbReference type="Gene3D" id="1.10.10.1150">
    <property type="entry name" value="Coenzyme PQQ synthesis protein D (PqqD)"/>
    <property type="match status" value="1"/>
</dbReference>
<dbReference type="OrthoDB" id="9800554at2"/>
<dbReference type="InterPro" id="IPR008792">
    <property type="entry name" value="PQQD"/>
</dbReference>
<evidence type="ECO:0008006" key="3">
    <source>
        <dbReference type="Google" id="ProtNLM"/>
    </source>
</evidence>
<protein>
    <recommendedName>
        <fullName evidence="3">PqqD family protein</fullName>
    </recommendedName>
</protein>
<evidence type="ECO:0000313" key="2">
    <source>
        <dbReference type="Proteomes" id="UP000008633"/>
    </source>
</evidence>
<dbReference type="AlphaFoldDB" id="E6X1Z5"/>
<dbReference type="STRING" id="749222.Nitsa_0736"/>
<dbReference type="eggNOG" id="ENOG5033BC0">
    <property type="taxonomic scope" value="Bacteria"/>
</dbReference>
<proteinExistence type="predicted"/>
<dbReference type="InterPro" id="IPR041881">
    <property type="entry name" value="PqqD_sf"/>
</dbReference>
<dbReference type="HOGENOM" id="CLU_159325_2_3_7"/>